<evidence type="ECO:0000313" key="3">
    <source>
        <dbReference type="EMBL" id="RKN79476.1"/>
    </source>
</evidence>
<accession>A0A3B0C9S0</accession>
<organism evidence="3 4">
    <name type="scientific">Ulvibacterium marinum</name>
    <dbReference type="NCBI Taxonomy" id="2419782"/>
    <lineage>
        <taxon>Bacteria</taxon>
        <taxon>Pseudomonadati</taxon>
        <taxon>Bacteroidota</taxon>
        <taxon>Flavobacteriia</taxon>
        <taxon>Flavobacteriales</taxon>
        <taxon>Flavobacteriaceae</taxon>
        <taxon>Ulvibacterium</taxon>
    </lineage>
</organism>
<reference evidence="3 4" key="1">
    <citation type="submission" date="2018-10" db="EMBL/GenBank/DDBJ databases">
        <title>Ulvibacterium marinum gen. nov., sp. nov., a novel marine bacterium of the family Flavobacteriaceae, isolated from a culture of the green alga Ulva prolifera.</title>
        <authorList>
            <person name="Zhang Z."/>
        </authorList>
    </citation>
    <scope>NUCLEOTIDE SEQUENCE [LARGE SCALE GENOMIC DNA]</scope>
    <source>
        <strain evidence="3 4">CCMM003</strain>
    </source>
</reference>
<keyword evidence="1" id="KW-0732">Signal</keyword>
<dbReference type="OrthoDB" id="1434105at2"/>
<dbReference type="InterPro" id="IPR024311">
    <property type="entry name" value="Lipocalin-like"/>
</dbReference>
<dbReference type="Pfam" id="PF13648">
    <property type="entry name" value="Lipocalin_4"/>
    <property type="match status" value="1"/>
</dbReference>
<dbReference type="AlphaFoldDB" id="A0A3B0C9S0"/>
<dbReference type="RefSeq" id="WP_120712289.1">
    <property type="nucleotide sequence ID" value="NZ_RBCJ01000003.1"/>
</dbReference>
<gene>
    <name evidence="3" type="ORF">D7Z94_14310</name>
</gene>
<evidence type="ECO:0000256" key="1">
    <source>
        <dbReference type="SAM" id="SignalP"/>
    </source>
</evidence>
<dbReference type="EMBL" id="RBCJ01000003">
    <property type="protein sequence ID" value="RKN79476.1"/>
    <property type="molecule type" value="Genomic_DNA"/>
</dbReference>
<feature type="chain" id="PRO_5017373819" description="Lipocalin-like domain-containing protein" evidence="1">
    <location>
        <begin position="18"/>
        <end position="165"/>
    </location>
</feature>
<dbReference type="PROSITE" id="PS51257">
    <property type="entry name" value="PROKAR_LIPOPROTEIN"/>
    <property type="match status" value="1"/>
</dbReference>
<protein>
    <recommendedName>
        <fullName evidence="2">Lipocalin-like domain-containing protein</fullName>
    </recommendedName>
</protein>
<evidence type="ECO:0000259" key="2">
    <source>
        <dbReference type="Pfam" id="PF13648"/>
    </source>
</evidence>
<feature type="domain" description="Lipocalin-like" evidence="2">
    <location>
        <begin position="33"/>
        <end position="144"/>
    </location>
</feature>
<dbReference type="Proteomes" id="UP000276603">
    <property type="component" value="Unassembled WGS sequence"/>
</dbReference>
<comment type="caution">
    <text evidence="3">The sequence shown here is derived from an EMBL/GenBank/DDBJ whole genome shotgun (WGS) entry which is preliminary data.</text>
</comment>
<proteinExistence type="predicted"/>
<evidence type="ECO:0000313" key="4">
    <source>
        <dbReference type="Proteomes" id="UP000276603"/>
    </source>
</evidence>
<name>A0A3B0C9S0_9FLAO</name>
<sequence length="165" mass="17655">MKTRIALLFLSATLSLACSSDNDGENGGDDNSLIGTWSFTELIVDDADGEIKLANEVIQVLISQGCDILSFEFKSDQTMQAEYRDFTQTGTDVNSGGTGLLIECPENAEITSSTWSLEGDQLTIVDNDGMSDTVTIILNGDTLTVSAEIIDEDNLAGAEAVFKKN</sequence>
<keyword evidence="4" id="KW-1185">Reference proteome</keyword>
<feature type="signal peptide" evidence="1">
    <location>
        <begin position="1"/>
        <end position="17"/>
    </location>
</feature>